<name>A0A0L9VMI2_PHAAN</name>
<dbReference type="AlphaFoldDB" id="A0A0L9VMI2"/>
<evidence type="ECO:0000313" key="3">
    <source>
        <dbReference type="Proteomes" id="UP000053144"/>
    </source>
</evidence>
<feature type="region of interest" description="Disordered" evidence="1">
    <location>
        <begin position="1"/>
        <end position="21"/>
    </location>
</feature>
<reference evidence="3" key="1">
    <citation type="journal article" date="2015" name="Proc. Natl. Acad. Sci. U.S.A.">
        <title>Genome sequencing of adzuki bean (Vigna angularis) provides insight into high starch and low fat accumulation and domestication.</title>
        <authorList>
            <person name="Yang K."/>
            <person name="Tian Z."/>
            <person name="Chen C."/>
            <person name="Luo L."/>
            <person name="Zhao B."/>
            <person name="Wang Z."/>
            <person name="Yu L."/>
            <person name="Li Y."/>
            <person name="Sun Y."/>
            <person name="Li W."/>
            <person name="Chen Y."/>
            <person name="Li Y."/>
            <person name="Zhang Y."/>
            <person name="Ai D."/>
            <person name="Zhao J."/>
            <person name="Shang C."/>
            <person name="Ma Y."/>
            <person name="Wu B."/>
            <person name="Wang M."/>
            <person name="Gao L."/>
            <person name="Sun D."/>
            <person name="Zhang P."/>
            <person name="Guo F."/>
            <person name="Wang W."/>
            <person name="Li Y."/>
            <person name="Wang J."/>
            <person name="Varshney R.K."/>
            <person name="Wang J."/>
            <person name="Ling H.Q."/>
            <person name="Wan P."/>
        </authorList>
    </citation>
    <scope>NUCLEOTIDE SEQUENCE</scope>
    <source>
        <strain evidence="3">cv. Jingnong 6</strain>
    </source>
</reference>
<accession>A0A0L9VMI2</accession>
<feature type="compositionally biased region" description="Polar residues" evidence="1">
    <location>
        <begin position="46"/>
        <end position="59"/>
    </location>
</feature>
<feature type="compositionally biased region" description="Low complexity" evidence="1">
    <location>
        <begin position="64"/>
        <end position="79"/>
    </location>
</feature>
<dbReference type="EMBL" id="CM003380">
    <property type="protein sequence ID" value="KOM56281.1"/>
    <property type="molecule type" value="Genomic_DNA"/>
</dbReference>
<dbReference type="Proteomes" id="UP000053144">
    <property type="component" value="Chromosome 10"/>
</dbReference>
<gene>
    <name evidence="2" type="ORF">LR48_Vigan10g217300</name>
</gene>
<protein>
    <submittedName>
        <fullName evidence="2">Uncharacterized protein</fullName>
    </submittedName>
</protein>
<organism evidence="2 3">
    <name type="scientific">Phaseolus angularis</name>
    <name type="common">Azuki bean</name>
    <name type="synonym">Vigna angularis</name>
    <dbReference type="NCBI Taxonomy" id="3914"/>
    <lineage>
        <taxon>Eukaryota</taxon>
        <taxon>Viridiplantae</taxon>
        <taxon>Streptophyta</taxon>
        <taxon>Embryophyta</taxon>
        <taxon>Tracheophyta</taxon>
        <taxon>Spermatophyta</taxon>
        <taxon>Magnoliopsida</taxon>
        <taxon>eudicotyledons</taxon>
        <taxon>Gunneridae</taxon>
        <taxon>Pentapetalae</taxon>
        <taxon>rosids</taxon>
        <taxon>fabids</taxon>
        <taxon>Fabales</taxon>
        <taxon>Fabaceae</taxon>
        <taxon>Papilionoideae</taxon>
        <taxon>50 kb inversion clade</taxon>
        <taxon>NPAAA clade</taxon>
        <taxon>indigoferoid/millettioid clade</taxon>
        <taxon>Phaseoleae</taxon>
        <taxon>Vigna</taxon>
    </lineage>
</organism>
<evidence type="ECO:0000313" key="2">
    <source>
        <dbReference type="EMBL" id="KOM56281.1"/>
    </source>
</evidence>
<feature type="region of interest" description="Disordered" evidence="1">
    <location>
        <begin position="45"/>
        <end position="79"/>
    </location>
</feature>
<evidence type="ECO:0000256" key="1">
    <source>
        <dbReference type="SAM" id="MobiDB-lite"/>
    </source>
</evidence>
<dbReference type="Gramene" id="KOM56281">
    <property type="protein sequence ID" value="KOM56281"/>
    <property type="gene ID" value="LR48_Vigan10g217300"/>
</dbReference>
<feature type="compositionally biased region" description="Polar residues" evidence="1">
    <location>
        <begin position="1"/>
        <end position="12"/>
    </location>
</feature>
<proteinExistence type="predicted"/>
<sequence length="184" mass="19787">MFPTVTTLSSPVLTHPSMREPPTPHAFDRRFLFVRLSTVTLPPLHLSSNSKPHSGSQGSPLIASHSFQPSSPQTSTISSSQSLAAIDAHAANHPLCVTIPIGSSATDSGIFYYEFSIELEKISTLSHPFYLGFDIFGIPDTKSLNWSIQRRARSCGNSPSSSLGLPPSSISTIVVRSSSPFMES</sequence>